<accession>W5T5Z5</accession>
<protein>
    <submittedName>
        <fullName evidence="1">Uncharacterized protein</fullName>
    </submittedName>
</protein>
<reference evidence="1" key="1">
    <citation type="submission" date="2013-04" db="EMBL/GenBank/DDBJ databases">
        <title>Comparative Genomics of Relapsing Fever Spirochetes.</title>
        <authorList>
            <person name="Schwan T.G."/>
            <person name="Raffel S.J."/>
            <person name="Porcella S.F."/>
            <person name="Martens C.A."/>
            <person name="Bruno D.P."/>
            <person name="Ricklefs S.M."/>
            <person name="Barbian K.B."/>
        </authorList>
    </citation>
    <scope>NUCLEOTIDE SEQUENCE</scope>
    <source>
        <strain evidence="1">MTW</strain>
        <plasmid evidence="1">unnamed</plasmid>
    </source>
</reference>
<geneLocation type="plasmid" evidence="1">
    <name>unnamed</name>
</geneLocation>
<dbReference type="AlphaFoldDB" id="W5T5Z5"/>
<dbReference type="NCBIfam" id="NF047534">
    <property type="entry name" value="lipo_BTA121_dup"/>
    <property type="match status" value="4"/>
</dbReference>
<proteinExistence type="predicted"/>
<dbReference type="EMBL" id="CP005690">
    <property type="protein sequence ID" value="AHH14642.1"/>
    <property type="molecule type" value="Genomic_DNA"/>
</dbReference>
<organism evidence="1">
    <name type="scientific">Borrelia hermsii MTW</name>
    <dbReference type="NCBI Taxonomy" id="1313291"/>
    <lineage>
        <taxon>Bacteria</taxon>
        <taxon>Pseudomonadati</taxon>
        <taxon>Spirochaetota</taxon>
        <taxon>Spirochaetia</taxon>
        <taxon>Spirochaetales</taxon>
        <taxon>Borreliaceae</taxon>
        <taxon>Borrelia</taxon>
    </lineage>
</organism>
<dbReference type="HOGENOM" id="CLU_020855_1_0_12"/>
<name>W5T5Z5_BORHE</name>
<keyword evidence="1" id="KW-0614">Plasmid</keyword>
<gene>
    <name evidence="1" type="ORF">BHW_0005100</name>
</gene>
<evidence type="ECO:0000313" key="1">
    <source>
        <dbReference type="EMBL" id="AHH14642.1"/>
    </source>
</evidence>
<sequence>MMYLYHWYINRLILKRRYLVVKKRHYNLLLLLLLLLVIGCNLKSKEDKMLKDGFSSGSLFENSMFKGKSRYDPYTKLVVGRSVDEDSSKALKNGMGGVFGVGAEGSAGVKFNRLLRIFKIPREEGEIIEYMRLAVTNTGIGSAEGYRTYTDSEFYTLLGNLGKAKLQEIIKAHLENVQGLREALRVIDALKAEESKQQLQGILKVEENSYLKELKRVFNESIPDKVYHQAISVDYAGQFNKIKDDVIKIRKEELYASLSGEERLVIEHMRDVATNSSVGLPAYKTYTELEFDLLLIDLGDVSLKKIIGDCSKVSTAKEGALRAINAVAGEKSKQDLERSYDYFNNSYPSYLKGMFSGSTLDDVRRRIINIDYAGHFAKIESDARNIARTEALYAGLSVDEIRTLEHIQGVVTDSGRISAGSRTYTDSEFYNLLESFDTAKLKKFIEVPLKIFEEIDEVFTVIDAIREEKLRQNLKGRLEDEEILCARGLRAAFNGFNPDDVYGRVTSIDYADNLLGLKNYARRIVEVEELYAGLSVDEKKTARYIQKAVTDPGIGDLNEKTYTELEFKRLLINLGALGLQEIINVHVDTFRILREVEVAINDVKDADSKQELSDKFEAEEGTYAGLLKKAFNSSTLDSVQSQAVGINYLDNFISIKNEAEQKSNP</sequence>